<proteinExistence type="predicted"/>
<dbReference type="PhylomeDB" id="A0A091TN85"/>
<name>A0A091TN85_PHALP</name>
<feature type="non-terminal residue" evidence="1">
    <location>
        <position position="55"/>
    </location>
</feature>
<evidence type="ECO:0000313" key="1">
    <source>
        <dbReference type="EMBL" id="KFQ78880.1"/>
    </source>
</evidence>
<sequence>NGFKLRQGRFGLDIRKNFFTERVVRHWNRLPREMVESPSLEVFKKRVDVALQDMV</sequence>
<dbReference type="AlphaFoldDB" id="A0A091TN85"/>
<organism evidence="1 2">
    <name type="scientific">Phaethon lepturus</name>
    <name type="common">White-tailed tropicbird</name>
    <dbReference type="NCBI Taxonomy" id="97097"/>
    <lineage>
        <taxon>Eukaryota</taxon>
        <taxon>Metazoa</taxon>
        <taxon>Chordata</taxon>
        <taxon>Craniata</taxon>
        <taxon>Vertebrata</taxon>
        <taxon>Euteleostomi</taxon>
        <taxon>Archelosauria</taxon>
        <taxon>Archosauria</taxon>
        <taxon>Dinosauria</taxon>
        <taxon>Saurischia</taxon>
        <taxon>Theropoda</taxon>
        <taxon>Coelurosauria</taxon>
        <taxon>Aves</taxon>
        <taxon>Neognathae</taxon>
        <taxon>Neoaves</taxon>
        <taxon>Phaethontimorphae</taxon>
        <taxon>Phaethontiformes</taxon>
        <taxon>Phaethontidae</taxon>
        <taxon>Phaethon</taxon>
    </lineage>
</organism>
<feature type="non-terminal residue" evidence="1">
    <location>
        <position position="1"/>
    </location>
</feature>
<gene>
    <name evidence="1" type="ORF">N335_09698</name>
</gene>
<dbReference type="EMBL" id="KK460551">
    <property type="protein sequence ID" value="KFQ78880.1"/>
    <property type="molecule type" value="Genomic_DNA"/>
</dbReference>
<dbReference type="Proteomes" id="UP000053638">
    <property type="component" value="Unassembled WGS sequence"/>
</dbReference>
<keyword evidence="2" id="KW-1185">Reference proteome</keyword>
<accession>A0A091TN85</accession>
<reference evidence="1 2" key="1">
    <citation type="submission" date="2014-04" db="EMBL/GenBank/DDBJ databases">
        <title>Genome evolution of avian class.</title>
        <authorList>
            <person name="Zhang G."/>
            <person name="Li C."/>
        </authorList>
    </citation>
    <scope>NUCLEOTIDE SEQUENCE [LARGE SCALE GENOMIC DNA]</scope>
    <source>
        <strain evidence="1">BGI_N335</strain>
    </source>
</reference>
<evidence type="ECO:0000313" key="2">
    <source>
        <dbReference type="Proteomes" id="UP000053638"/>
    </source>
</evidence>
<protein>
    <recommendedName>
        <fullName evidence="3">Nidogen G2 beta-barrel domain-containing protein</fullName>
    </recommendedName>
</protein>
<evidence type="ECO:0008006" key="3">
    <source>
        <dbReference type="Google" id="ProtNLM"/>
    </source>
</evidence>